<dbReference type="EMBL" id="FWWV01000002">
    <property type="protein sequence ID" value="SMB79507.1"/>
    <property type="molecule type" value="Genomic_DNA"/>
</dbReference>
<reference evidence="3" key="1">
    <citation type="submission" date="2017-04" db="EMBL/GenBank/DDBJ databases">
        <authorList>
            <person name="Varghese N."/>
            <person name="Submissions S."/>
        </authorList>
    </citation>
    <scope>NUCLEOTIDE SEQUENCE [LARGE SCALE GENOMIC DNA]</scope>
    <source>
        <strain evidence="3">DSM 23072</strain>
    </source>
</reference>
<feature type="domain" description="NAD(P)-binding" evidence="1">
    <location>
        <begin position="7"/>
        <end position="200"/>
    </location>
</feature>
<sequence length="216" mass="23099">MKIAIIGATGYVGNAVLNEALNRGHQVTALVRNIAKLPQHDNLSAVAADVYDSEALAQKLAGFDAVISAFNPGWENPQIGEQFTQGFSAITRAVKAAQVPYLIHVGGAGSLYIAPNLQLIDTPEFPREIYDGANAARHALTQIQQEQDLAWSFISPPVGLGEVEEKRSGQYRLGKDDVLMDGDAPAGISVADLAVAIVDEAEQQKHLRQRFTVAAA</sequence>
<dbReference type="SUPFAM" id="SSF51735">
    <property type="entry name" value="NAD(P)-binding Rossmann-fold domains"/>
    <property type="match status" value="1"/>
</dbReference>
<name>A0A1W1UEK7_9PAST</name>
<dbReference type="STRING" id="1122938.SAMN05660772_00394"/>
<dbReference type="RefSeq" id="WP_084255733.1">
    <property type="nucleotide sequence ID" value="NZ_FWWV01000002.1"/>
</dbReference>
<dbReference type="PANTHER" id="PTHR43355:SF2">
    <property type="entry name" value="FLAVIN REDUCTASE (NADPH)"/>
    <property type="match status" value="1"/>
</dbReference>
<dbReference type="Gene3D" id="3.40.50.720">
    <property type="entry name" value="NAD(P)-binding Rossmann-like Domain"/>
    <property type="match status" value="1"/>
</dbReference>
<dbReference type="AlphaFoldDB" id="A0A1W1UEK7"/>
<proteinExistence type="predicted"/>
<evidence type="ECO:0000313" key="2">
    <source>
        <dbReference type="EMBL" id="SMB79507.1"/>
    </source>
</evidence>
<accession>A0A1W1UEK7</accession>
<evidence type="ECO:0000313" key="3">
    <source>
        <dbReference type="Proteomes" id="UP000192408"/>
    </source>
</evidence>
<gene>
    <name evidence="2" type="ORF">SAMN05660772_00394</name>
</gene>
<dbReference type="PANTHER" id="PTHR43355">
    <property type="entry name" value="FLAVIN REDUCTASE (NADPH)"/>
    <property type="match status" value="1"/>
</dbReference>
<keyword evidence="3" id="KW-1185">Reference proteome</keyword>
<dbReference type="GO" id="GO:0016646">
    <property type="term" value="F:oxidoreductase activity, acting on the CH-NH group of donors, NAD or NADP as acceptor"/>
    <property type="evidence" value="ECO:0007669"/>
    <property type="project" value="TreeGrafter"/>
</dbReference>
<dbReference type="InterPro" id="IPR051606">
    <property type="entry name" value="Polyketide_Oxido-like"/>
</dbReference>
<evidence type="ECO:0000259" key="1">
    <source>
        <dbReference type="Pfam" id="PF13460"/>
    </source>
</evidence>
<dbReference type="Pfam" id="PF13460">
    <property type="entry name" value="NAD_binding_10"/>
    <property type="match status" value="1"/>
</dbReference>
<dbReference type="InterPro" id="IPR016040">
    <property type="entry name" value="NAD(P)-bd_dom"/>
</dbReference>
<dbReference type="CDD" id="cd05244">
    <property type="entry name" value="BVR-B_like_SDR_a"/>
    <property type="match status" value="1"/>
</dbReference>
<protein>
    <recommendedName>
        <fullName evidence="1">NAD(P)-binding domain-containing protein</fullName>
    </recommendedName>
</protein>
<dbReference type="Proteomes" id="UP000192408">
    <property type="component" value="Unassembled WGS sequence"/>
</dbReference>
<dbReference type="InterPro" id="IPR036291">
    <property type="entry name" value="NAD(P)-bd_dom_sf"/>
</dbReference>
<organism evidence="2 3">
    <name type="scientific">Pasteurella testudinis DSM 23072</name>
    <dbReference type="NCBI Taxonomy" id="1122938"/>
    <lineage>
        <taxon>Bacteria</taxon>
        <taxon>Pseudomonadati</taxon>
        <taxon>Pseudomonadota</taxon>
        <taxon>Gammaproteobacteria</taxon>
        <taxon>Pasteurellales</taxon>
        <taxon>Pasteurellaceae</taxon>
        <taxon>Pasteurella</taxon>
    </lineage>
</organism>